<evidence type="ECO:0000256" key="1">
    <source>
        <dbReference type="SAM" id="MobiDB-lite"/>
    </source>
</evidence>
<sequence length="268" mass="29659">MISDTAAVLFDLHLLSATGYRFQAAVEYELEKSNGHREDDGASVQIPEFHHKLFDVLGRDLHKCGGFSGRRSGTVSSGIFWRKIQGQMRPSGPGSKGTRRGEGARRLSAISHYRQPAPSSWLEENLVFLGLSRPVGNNPITSTTLPGGAGLPMTSEDSLPLPVVWFDPKVFLHGLDHQVEDATRRTYSTTRHDDKVDSVGRKATIDPGEPSSRGEKRKSERIVSDESHMELEQVLEQQFALTSAVGSETRHQPIETQSKSLDKIWMAI</sequence>
<proteinExistence type="predicted"/>
<name>A0A176W3F4_MARPO</name>
<keyword evidence="3" id="KW-1185">Reference proteome</keyword>
<feature type="compositionally biased region" description="Basic and acidic residues" evidence="1">
    <location>
        <begin position="184"/>
        <end position="204"/>
    </location>
</feature>
<accession>A0A176W3F4</accession>
<dbReference type="EMBL" id="LVLJ01001862">
    <property type="protein sequence ID" value="OAE27564.1"/>
    <property type="molecule type" value="Genomic_DNA"/>
</dbReference>
<evidence type="ECO:0000313" key="3">
    <source>
        <dbReference type="Proteomes" id="UP000077202"/>
    </source>
</evidence>
<reference evidence="2" key="1">
    <citation type="submission" date="2016-03" db="EMBL/GenBank/DDBJ databases">
        <title>Mechanisms controlling the formation of the plant cell surface in tip-growing cells are functionally conserved among land plants.</title>
        <authorList>
            <person name="Honkanen S."/>
            <person name="Jones V.A."/>
            <person name="Morieri G."/>
            <person name="Champion C."/>
            <person name="Hetherington A.J."/>
            <person name="Kelly S."/>
            <person name="Saint-Marcoux D."/>
            <person name="Proust H."/>
            <person name="Prescott H."/>
            <person name="Dolan L."/>
        </authorList>
    </citation>
    <scope>NUCLEOTIDE SEQUENCE [LARGE SCALE GENOMIC DNA]</scope>
    <source>
        <tissue evidence="2">Whole gametophyte</tissue>
    </source>
</reference>
<dbReference type="Proteomes" id="UP000077202">
    <property type="component" value="Unassembled WGS sequence"/>
</dbReference>
<comment type="caution">
    <text evidence="2">The sequence shown here is derived from an EMBL/GenBank/DDBJ whole genome shotgun (WGS) entry which is preliminary data.</text>
</comment>
<feature type="region of interest" description="Disordered" evidence="1">
    <location>
        <begin position="184"/>
        <end position="226"/>
    </location>
</feature>
<evidence type="ECO:0000313" key="2">
    <source>
        <dbReference type="EMBL" id="OAE27564.1"/>
    </source>
</evidence>
<dbReference type="AlphaFoldDB" id="A0A176W3F4"/>
<gene>
    <name evidence="2" type="ORF">AXG93_2779s1120</name>
</gene>
<feature type="compositionally biased region" description="Basic and acidic residues" evidence="1">
    <location>
        <begin position="212"/>
        <end position="226"/>
    </location>
</feature>
<organism evidence="2 3">
    <name type="scientific">Marchantia polymorpha subsp. ruderalis</name>
    <dbReference type="NCBI Taxonomy" id="1480154"/>
    <lineage>
        <taxon>Eukaryota</taxon>
        <taxon>Viridiplantae</taxon>
        <taxon>Streptophyta</taxon>
        <taxon>Embryophyta</taxon>
        <taxon>Marchantiophyta</taxon>
        <taxon>Marchantiopsida</taxon>
        <taxon>Marchantiidae</taxon>
        <taxon>Marchantiales</taxon>
        <taxon>Marchantiaceae</taxon>
        <taxon>Marchantia</taxon>
    </lineage>
</organism>
<protein>
    <submittedName>
        <fullName evidence="2">Uncharacterized protein</fullName>
    </submittedName>
</protein>